<keyword evidence="3" id="KW-1185">Reference proteome</keyword>
<reference evidence="3" key="1">
    <citation type="submission" date="2016-06" db="EMBL/GenBank/DDBJ databases">
        <authorList>
            <person name="Varghese N."/>
            <person name="Submissions Spin"/>
        </authorList>
    </citation>
    <scope>NUCLEOTIDE SEQUENCE [LARGE SCALE GENOMIC DNA]</scope>
    <source>
        <strain evidence="3">DSM 45577</strain>
    </source>
</reference>
<feature type="chain" id="PRO_5039032816" description="Peptidase inhibitor family I36" evidence="1">
    <location>
        <begin position="29"/>
        <end position="145"/>
    </location>
</feature>
<evidence type="ECO:0008006" key="4">
    <source>
        <dbReference type="Google" id="ProtNLM"/>
    </source>
</evidence>
<evidence type="ECO:0000256" key="1">
    <source>
        <dbReference type="SAM" id="SignalP"/>
    </source>
</evidence>
<sequence length="145" mass="15867">MRNARKLLRKIAAPLLALAVGAGLSVVAATPASASTIKDGWIQICPWGNYRVHLEYTLGGPNDPWQVLSPTLNPGADCWWGPMPAGNQYAWIHVVGHFNTSSNTFLVGRRNSYDYETMYNGRTGIGFAAQGTTEDGGRKSWYTLH</sequence>
<accession>A0A1C6UKW8</accession>
<dbReference type="OrthoDB" id="3688289at2"/>
<proteinExistence type="predicted"/>
<protein>
    <recommendedName>
        <fullName evidence="4">Peptidase inhibitor family I36</fullName>
    </recommendedName>
</protein>
<gene>
    <name evidence="2" type="ORF">GA0070617_2746</name>
</gene>
<organism evidence="2 3">
    <name type="scientific">Micromonospora yangpuensis</name>
    <dbReference type="NCBI Taxonomy" id="683228"/>
    <lineage>
        <taxon>Bacteria</taxon>
        <taxon>Bacillati</taxon>
        <taxon>Actinomycetota</taxon>
        <taxon>Actinomycetes</taxon>
        <taxon>Micromonosporales</taxon>
        <taxon>Micromonosporaceae</taxon>
        <taxon>Micromonospora</taxon>
    </lineage>
</organism>
<feature type="signal peptide" evidence="1">
    <location>
        <begin position="1"/>
        <end position="28"/>
    </location>
</feature>
<dbReference type="Proteomes" id="UP000198937">
    <property type="component" value="Unassembled WGS sequence"/>
</dbReference>
<evidence type="ECO:0000313" key="2">
    <source>
        <dbReference type="EMBL" id="SCL54715.1"/>
    </source>
</evidence>
<evidence type="ECO:0000313" key="3">
    <source>
        <dbReference type="Proteomes" id="UP000198937"/>
    </source>
</evidence>
<dbReference type="RefSeq" id="WP_091437170.1">
    <property type="nucleotide sequence ID" value="NZ_BMMJ01000009.1"/>
</dbReference>
<keyword evidence="1" id="KW-0732">Signal</keyword>
<name>A0A1C6UKW8_9ACTN</name>
<dbReference type="AlphaFoldDB" id="A0A1C6UKW8"/>
<dbReference type="EMBL" id="FMIA01000002">
    <property type="protein sequence ID" value="SCL54715.1"/>
    <property type="molecule type" value="Genomic_DNA"/>
</dbReference>